<gene>
    <name evidence="1" type="ORF">Vau01_028880</name>
</gene>
<sequence>MVVLVAAVALTGCGKRFPDDVGTPPPATPTSVRPDPAEVQEIEDIVNGLDGVVGSAEADTGND</sequence>
<evidence type="ECO:0008006" key="3">
    <source>
        <dbReference type="Google" id="ProtNLM"/>
    </source>
</evidence>
<reference evidence="1" key="1">
    <citation type="submission" date="2021-01" db="EMBL/GenBank/DDBJ databases">
        <title>Whole genome shotgun sequence of Virgisporangium aurantiacum NBRC 16421.</title>
        <authorList>
            <person name="Komaki H."/>
            <person name="Tamura T."/>
        </authorList>
    </citation>
    <scope>NUCLEOTIDE SEQUENCE</scope>
    <source>
        <strain evidence="1">NBRC 16421</strain>
    </source>
</reference>
<dbReference type="EMBL" id="BOPG01000017">
    <property type="protein sequence ID" value="GIJ55372.1"/>
    <property type="molecule type" value="Genomic_DNA"/>
</dbReference>
<organism evidence="1 2">
    <name type="scientific">Virgisporangium aurantiacum</name>
    <dbReference type="NCBI Taxonomy" id="175570"/>
    <lineage>
        <taxon>Bacteria</taxon>
        <taxon>Bacillati</taxon>
        <taxon>Actinomycetota</taxon>
        <taxon>Actinomycetes</taxon>
        <taxon>Micromonosporales</taxon>
        <taxon>Micromonosporaceae</taxon>
        <taxon>Virgisporangium</taxon>
    </lineage>
</organism>
<proteinExistence type="predicted"/>
<dbReference type="AlphaFoldDB" id="A0A8J3Z2Z2"/>
<name>A0A8J3Z2Z2_9ACTN</name>
<dbReference type="Proteomes" id="UP000612585">
    <property type="component" value="Unassembled WGS sequence"/>
</dbReference>
<keyword evidence="2" id="KW-1185">Reference proteome</keyword>
<comment type="caution">
    <text evidence="1">The sequence shown here is derived from an EMBL/GenBank/DDBJ whole genome shotgun (WGS) entry which is preliminary data.</text>
</comment>
<protein>
    <recommendedName>
        <fullName evidence="3">Lipoprotein</fullName>
    </recommendedName>
</protein>
<accession>A0A8J3Z2Z2</accession>
<evidence type="ECO:0000313" key="2">
    <source>
        <dbReference type="Proteomes" id="UP000612585"/>
    </source>
</evidence>
<evidence type="ECO:0000313" key="1">
    <source>
        <dbReference type="EMBL" id="GIJ55372.1"/>
    </source>
</evidence>